<dbReference type="RefSeq" id="WP_281176451.1">
    <property type="nucleotide sequence ID" value="NZ_CZPZ01000031.1"/>
</dbReference>
<dbReference type="SMART" id="SM00421">
    <property type="entry name" value="HTH_LUXR"/>
    <property type="match status" value="1"/>
</dbReference>
<dbReference type="EMBL" id="CZPZ01000031">
    <property type="protein sequence ID" value="CUS38067.1"/>
    <property type="molecule type" value="Genomic_DNA"/>
</dbReference>
<dbReference type="SUPFAM" id="SSF46894">
    <property type="entry name" value="C-terminal effector domain of the bipartite response regulators"/>
    <property type="match status" value="1"/>
</dbReference>
<dbReference type="InterPro" id="IPR000792">
    <property type="entry name" value="Tscrpt_reg_LuxR_C"/>
</dbReference>
<dbReference type="AlphaFoldDB" id="A0A0S4LKE9"/>
<keyword evidence="6" id="KW-1185">Reference proteome</keyword>
<dbReference type="InterPro" id="IPR036388">
    <property type="entry name" value="WH-like_DNA-bd_sf"/>
</dbReference>
<dbReference type="Pfam" id="PF00196">
    <property type="entry name" value="GerE"/>
    <property type="match status" value="1"/>
</dbReference>
<name>A0A0S4LKE9_9BACT</name>
<dbReference type="Proteomes" id="UP000198736">
    <property type="component" value="Unassembled WGS sequence"/>
</dbReference>
<organism evidence="5 6">
    <name type="scientific">Candidatus Nitrospira nitrificans</name>
    <dbReference type="NCBI Taxonomy" id="1742973"/>
    <lineage>
        <taxon>Bacteria</taxon>
        <taxon>Pseudomonadati</taxon>
        <taxon>Nitrospirota</taxon>
        <taxon>Nitrospiria</taxon>
        <taxon>Nitrospirales</taxon>
        <taxon>Nitrospiraceae</taxon>
        <taxon>Nitrospira</taxon>
    </lineage>
</organism>
<dbReference type="GO" id="GO:0003677">
    <property type="term" value="F:DNA binding"/>
    <property type="evidence" value="ECO:0007669"/>
    <property type="project" value="UniProtKB-KW"/>
</dbReference>
<accession>A0A0S4LKE9</accession>
<proteinExistence type="predicted"/>
<dbReference type="STRING" id="1742973.COMA2_40170"/>
<gene>
    <name evidence="5" type="ORF">COMA2_40170</name>
</gene>
<evidence type="ECO:0000313" key="6">
    <source>
        <dbReference type="Proteomes" id="UP000198736"/>
    </source>
</evidence>
<reference evidence="6" key="1">
    <citation type="submission" date="2015-10" db="EMBL/GenBank/DDBJ databases">
        <authorList>
            <person name="Luecker S."/>
            <person name="Luecker S."/>
        </authorList>
    </citation>
    <scope>NUCLEOTIDE SEQUENCE [LARGE SCALE GENOMIC DNA]</scope>
</reference>
<evidence type="ECO:0000313" key="5">
    <source>
        <dbReference type="EMBL" id="CUS38067.1"/>
    </source>
</evidence>
<keyword evidence="3" id="KW-0804">Transcription</keyword>
<evidence type="ECO:0000256" key="2">
    <source>
        <dbReference type="ARBA" id="ARBA00023125"/>
    </source>
</evidence>
<dbReference type="PROSITE" id="PS00622">
    <property type="entry name" value="HTH_LUXR_1"/>
    <property type="match status" value="1"/>
</dbReference>
<dbReference type="PANTHER" id="PTHR44688">
    <property type="entry name" value="DNA-BINDING TRANSCRIPTIONAL ACTIVATOR DEVR_DOSR"/>
    <property type="match status" value="1"/>
</dbReference>
<keyword evidence="2" id="KW-0238">DNA-binding</keyword>
<dbReference type="PROSITE" id="PS50043">
    <property type="entry name" value="HTH_LUXR_2"/>
    <property type="match status" value="1"/>
</dbReference>
<dbReference type="InterPro" id="IPR016032">
    <property type="entry name" value="Sig_transdc_resp-reg_C-effctor"/>
</dbReference>
<dbReference type="PANTHER" id="PTHR44688:SF16">
    <property type="entry name" value="DNA-BINDING TRANSCRIPTIONAL ACTIVATOR DEVR_DOSR"/>
    <property type="match status" value="1"/>
</dbReference>
<protein>
    <recommendedName>
        <fullName evidence="4">HTH luxR-type domain-containing protein</fullName>
    </recommendedName>
</protein>
<sequence>MERLTGKQLRQVSEFLLDLYQLRTHEEFTDHVITALPAITEGDFTSYNEFMLDDGTILYKSDQLPYCPDPLHYASVLQQNVHEHPVVTHWLTTQDDSAHIISDFVPPHQFHKTVLHNEFYKPLKMSYLLFLGMKAANGRLMSISRHRNGKEFHDSTKTVLNAIRSHLKRALENALAVTQMQHQLTAMNHAMEEGQQALILVTQDGGVRFVTPYAQRLLKQYGLQTRSDSNRLPTRLRDWLTHYQRQLARADDVQPELQPLLIQGESGRLTVRLIVKGLEYLLILEERRTTPVARDCEFLGLSPRESEILGWVTQGKTNPEIGMILRISRRTVQKHLERIYIKLGVENRTAAAAMVTGTTQSIGRE</sequence>
<dbReference type="GO" id="GO:0006355">
    <property type="term" value="P:regulation of DNA-templated transcription"/>
    <property type="evidence" value="ECO:0007669"/>
    <property type="project" value="InterPro"/>
</dbReference>
<dbReference type="CDD" id="cd06170">
    <property type="entry name" value="LuxR_C_like"/>
    <property type="match status" value="1"/>
</dbReference>
<evidence type="ECO:0000259" key="4">
    <source>
        <dbReference type="PROSITE" id="PS50043"/>
    </source>
</evidence>
<feature type="domain" description="HTH luxR-type" evidence="4">
    <location>
        <begin position="294"/>
        <end position="359"/>
    </location>
</feature>
<evidence type="ECO:0000256" key="3">
    <source>
        <dbReference type="ARBA" id="ARBA00023163"/>
    </source>
</evidence>
<keyword evidence="1" id="KW-0805">Transcription regulation</keyword>
<evidence type="ECO:0000256" key="1">
    <source>
        <dbReference type="ARBA" id="ARBA00023015"/>
    </source>
</evidence>
<dbReference type="PRINTS" id="PR00038">
    <property type="entry name" value="HTHLUXR"/>
</dbReference>
<dbReference type="Gene3D" id="1.10.10.10">
    <property type="entry name" value="Winged helix-like DNA-binding domain superfamily/Winged helix DNA-binding domain"/>
    <property type="match status" value="1"/>
</dbReference>